<evidence type="ECO:0000313" key="2">
    <source>
        <dbReference type="Proteomes" id="UP000029643"/>
    </source>
</evidence>
<protein>
    <recommendedName>
        <fullName evidence="3">STAS/SEC14 domain-containing protein</fullName>
    </recommendedName>
</protein>
<dbReference type="STRING" id="221126.SAMN04489722_11438"/>
<dbReference type="AlphaFoldDB" id="A0A090X160"/>
<reference evidence="1 2" key="1">
    <citation type="journal article" date="2014" name="Genome Announc.">
        <title>Draft Genome Sequences of Marine Flavobacterium Algibacter lectus Strains SS8 and NR4.</title>
        <authorList>
            <person name="Takatani N."/>
            <person name="Nakanishi M."/>
            <person name="Meirelles P."/>
            <person name="Mino S."/>
            <person name="Suda W."/>
            <person name="Oshima K."/>
            <person name="Hattori M."/>
            <person name="Ohkuma M."/>
            <person name="Hosokawa M."/>
            <person name="Miyashita K."/>
            <person name="Thompson F.L."/>
            <person name="Niwa A."/>
            <person name="Sawabe T."/>
            <person name="Sawabe T."/>
        </authorList>
    </citation>
    <scope>NUCLEOTIDE SEQUENCE [LARGE SCALE GENOMIC DNA]</scope>
    <source>
        <strain evidence="2">JCM19274</strain>
    </source>
</reference>
<dbReference type="EMBL" id="BBNU01000017">
    <property type="protein sequence ID" value="GAL81604.1"/>
    <property type="molecule type" value="Genomic_DNA"/>
</dbReference>
<name>A0A090X160_9FLAO</name>
<evidence type="ECO:0008006" key="3">
    <source>
        <dbReference type="Google" id="ProtNLM"/>
    </source>
</evidence>
<comment type="caution">
    <text evidence="1">The sequence shown here is derived from an EMBL/GenBank/DDBJ whole genome shotgun (WGS) entry which is preliminary data.</text>
</comment>
<dbReference type="Proteomes" id="UP000029643">
    <property type="component" value="Unassembled WGS sequence"/>
</dbReference>
<gene>
    <name evidence="1" type="ORF">JCM19274_449</name>
</gene>
<accession>A0A090X160</accession>
<evidence type="ECO:0000313" key="1">
    <source>
        <dbReference type="EMBL" id="GAL81604.1"/>
    </source>
</evidence>
<dbReference type="RefSeq" id="WP_042499953.1">
    <property type="nucleotide sequence ID" value="NZ_BBNU01000017.1"/>
</dbReference>
<proteinExistence type="predicted"/>
<organism evidence="1 2">
    <name type="scientific">Algibacter lectus</name>
    <dbReference type="NCBI Taxonomy" id="221126"/>
    <lineage>
        <taxon>Bacteria</taxon>
        <taxon>Pseudomonadati</taxon>
        <taxon>Bacteroidota</taxon>
        <taxon>Flavobacteriia</taxon>
        <taxon>Flavobacteriales</taxon>
        <taxon>Flavobacteriaceae</taxon>
        <taxon>Algibacter</taxon>
    </lineage>
</organism>
<sequence>MKVYKLSFGSVIILAPPNLAEVIINEGVIIDELNVDEYHDFLLTNLDAPPFSLLVNKKHSYTYTFEAQKIIGKLKGIKNTAVVTSTTGALMSTEMLMHINSDVRDSVKIFNNREEALAYLKKE</sequence>